<protein>
    <recommendedName>
        <fullName evidence="4">Pre-toxin TG domain-containing protein</fullName>
    </recommendedName>
</protein>
<feature type="signal peptide" evidence="1">
    <location>
        <begin position="1"/>
        <end position="30"/>
    </location>
</feature>
<dbReference type="Proteomes" id="UP000316882">
    <property type="component" value="Unassembled WGS sequence"/>
</dbReference>
<sequence>MINFFMKMNVFLKFLITVALLLGSVTNVAAAENSSQQTTSITSDTENLTDLFKQRNNVQFEQIGNEQEVYFESNEIEINEELIEEFHSIDVEAQSYFDTYFDFYKEHGYFPEKKVLTNRLASSASYDVALNLLKGYGVNWTKDQLIARLATLGAIASLDGPIPIGDFVALLAGAVILNPNLDNYIANLDEITNYLKSVSLRNAISKVTGAVSLSIATRKEIKKGKKHFEAWLSTGGWGGIFIGRSISLSEAQSRARNGLDTFSVSKESAKKVVKQTNYWYYDEGGHITLGYLANLPHYHMTTDEARRNKLPGHHFFPYDPLD</sequence>
<keyword evidence="3" id="KW-1185">Reference proteome</keyword>
<organism evidence="2 3">
    <name type="scientific">Brevibacillus parabrevis</name>
    <dbReference type="NCBI Taxonomy" id="54914"/>
    <lineage>
        <taxon>Bacteria</taxon>
        <taxon>Bacillati</taxon>
        <taxon>Bacillota</taxon>
        <taxon>Bacilli</taxon>
        <taxon>Bacillales</taxon>
        <taxon>Paenibacillaceae</taxon>
        <taxon>Brevibacillus</taxon>
    </lineage>
</organism>
<comment type="caution">
    <text evidence="2">The sequence shown here is derived from an EMBL/GenBank/DDBJ whole genome shotgun (WGS) entry which is preliminary data.</text>
</comment>
<evidence type="ECO:0000313" key="2">
    <source>
        <dbReference type="EMBL" id="GEB30682.1"/>
    </source>
</evidence>
<evidence type="ECO:0000313" key="3">
    <source>
        <dbReference type="Proteomes" id="UP000316882"/>
    </source>
</evidence>
<keyword evidence="1" id="KW-0732">Signal</keyword>
<evidence type="ECO:0008006" key="4">
    <source>
        <dbReference type="Google" id="ProtNLM"/>
    </source>
</evidence>
<evidence type="ECO:0000256" key="1">
    <source>
        <dbReference type="SAM" id="SignalP"/>
    </source>
</evidence>
<accession>A0A4Y3P8G7</accession>
<dbReference type="EMBL" id="BJMH01000001">
    <property type="protein sequence ID" value="GEB30682.1"/>
    <property type="molecule type" value="Genomic_DNA"/>
</dbReference>
<reference evidence="2 3" key="1">
    <citation type="submission" date="2019-06" db="EMBL/GenBank/DDBJ databases">
        <title>Whole genome shotgun sequence of Brevibacillus parabrevis NBRC 12334.</title>
        <authorList>
            <person name="Hosoyama A."/>
            <person name="Uohara A."/>
            <person name="Ohji S."/>
            <person name="Ichikawa N."/>
        </authorList>
    </citation>
    <scope>NUCLEOTIDE SEQUENCE [LARGE SCALE GENOMIC DNA]</scope>
    <source>
        <strain evidence="2 3">NBRC 12334</strain>
    </source>
</reference>
<feature type="chain" id="PRO_5022707028" description="Pre-toxin TG domain-containing protein" evidence="1">
    <location>
        <begin position="31"/>
        <end position="322"/>
    </location>
</feature>
<proteinExistence type="predicted"/>
<dbReference type="AlphaFoldDB" id="A0A4Y3P8G7"/>
<gene>
    <name evidence="2" type="ORF">BPA01_02620</name>
</gene>
<name>A0A4Y3P8G7_BREPA</name>